<comment type="subcellular location">
    <subcellularLocation>
        <location evidence="5">Cell membrane</location>
        <topology evidence="5">Multi-pass membrane protein</topology>
    </subcellularLocation>
    <subcellularLocation>
        <location evidence="1">Membrane</location>
        <topology evidence="1">Multi-pass membrane protein</topology>
    </subcellularLocation>
</comment>
<evidence type="ECO:0000256" key="4">
    <source>
        <dbReference type="ARBA" id="ARBA00023136"/>
    </source>
</evidence>
<dbReference type="OrthoDB" id="8559161at2"/>
<dbReference type="AlphaFoldDB" id="A0A1G5XA98"/>
<keyword evidence="7" id="KW-1185">Reference proteome</keyword>
<dbReference type="InterPro" id="IPR051598">
    <property type="entry name" value="TSUP/Inactive_protease-like"/>
</dbReference>
<dbReference type="STRING" id="279824.SAMN03080617_01651"/>
<evidence type="ECO:0000256" key="5">
    <source>
        <dbReference type="RuleBase" id="RU363041"/>
    </source>
</evidence>
<reference evidence="7" key="1">
    <citation type="submission" date="2016-10" db="EMBL/GenBank/DDBJ databases">
        <authorList>
            <person name="Varghese N."/>
            <person name="Submissions S."/>
        </authorList>
    </citation>
    <scope>NUCLEOTIDE SEQUENCE [LARGE SCALE GENOMIC DNA]</scope>
    <source>
        <strain evidence="7">DSM 22703</strain>
    </source>
</reference>
<feature type="transmembrane region" description="Helical" evidence="5">
    <location>
        <begin position="43"/>
        <end position="64"/>
    </location>
</feature>
<dbReference type="Proteomes" id="UP000198756">
    <property type="component" value="Unassembled WGS sequence"/>
</dbReference>
<evidence type="ECO:0000256" key="2">
    <source>
        <dbReference type="ARBA" id="ARBA00022692"/>
    </source>
</evidence>
<dbReference type="InterPro" id="IPR002781">
    <property type="entry name" value="TM_pro_TauE-like"/>
</dbReference>
<protein>
    <recommendedName>
        <fullName evidence="5">Probable membrane transporter protein</fullName>
    </recommendedName>
</protein>
<comment type="similarity">
    <text evidence="5">Belongs to the 4-toluene sulfonate uptake permease (TSUP) (TC 2.A.102) family.</text>
</comment>
<feature type="transmembrane region" description="Helical" evidence="5">
    <location>
        <begin position="152"/>
        <end position="182"/>
    </location>
</feature>
<feature type="transmembrane region" description="Helical" evidence="5">
    <location>
        <begin position="248"/>
        <end position="266"/>
    </location>
</feature>
<keyword evidence="3 5" id="KW-1133">Transmembrane helix</keyword>
<dbReference type="RefSeq" id="WP_092729467.1">
    <property type="nucleotide sequence ID" value="NZ_FMXE01000009.1"/>
</dbReference>
<sequence>MDVVTLIGFAAAVIIGVSLGLIGGGGSILTVPVLVYILDVDPVLATAYSLFVVGSTSLVGAGTFMKKGLVNYKTAIVFAIPSFIAVFLTRKFLVPWLPDPLFTLGDTAVTKNVGIMVFFALIMLAASISMITGKKCKDCDENEEIKFNYPMIALEGSVVGLITGIVGAGGGFLIIPALVLLARLPMKMAVGTSLLIIAAKSLIGFLGDLSTQTIDWKILLIFTGLSIVGIFIGSALSKRINEKILKTGFGWFVLVMGIYILAKELLAL</sequence>
<feature type="transmembrane region" description="Helical" evidence="5">
    <location>
        <begin position="218"/>
        <end position="236"/>
    </location>
</feature>
<accession>A0A1G5XA98</accession>
<keyword evidence="4 5" id="KW-0472">Membrane</keyword>
<dbReference type="EMBL" id="FMXE01000009">
    <property type="protein sequence ID" value="SDA67363.1"/>
    <property type="molecule type" value="Genomic_DNA"/>
</dbReference>
<feature type="transmembrane region" description="Helical" evidence="5">
    <location>
        <begin position="76"/>
        <end position="93"/>
    </location>
</feature>
<dbReference type="PANTHER" id="PTHR43701:SF2">
    <property type="entry name" value="MEMBRANE TRANSPORTER PROTEIN YJNA-RELATED"/>
    <property type="match status" value="1"/>
</dbReference>
<keyword evidence="2 5" id="KW-0812">Transmembrane</keyword>
<evidence type="ECO:0000313" key="7">
    <source>
        <dbReference type="Proteomes" id="UP000198756"/>
    </source>
</evidence>
<dbReference type="PANTHER" id="PTHR43701">
    <property type="entry name" value="MEMBRANE TRANSPORTER PROTEIN MJ0441-RELATED"/>
    <property type="match status" value="1"/>
</dbReference>
<evidence type="ECO:0000313" key="6">
    <source>
        <dbReference type="EMBL" id="SDA67363.1"/>
    </source>
</evidence>
<proteinExistence type="inferred from homology"/>
<feature type="transmembrane region" description="Helical" evidence="5">
    <location>
        <begin position="188"/>
        <end position="206"/>
    </location>
</feature>
<dbReference type="Pfam" id="PF01925">
    <property type="entry name" value="TauE"/>
    <property type="match status" value="1"/>
</dbReference>
<evidence type="ECO:0000256" key="1">
    <source>
        <dbReference type="ARBA" id="ARBA00004141"/>
    </source>
</evidence>
<feature type="transmembrane region" description="Helical" evidence="5">
    <location>
        <begin position="113"/>
        <end position="131"/>
    </location>
</feature>
<dbReference type="GO" id="GO:0005886">
    <property type="term" value="C:plasma membrane"/>
    <property type="evidence" value="ECO:0007669"/>
    <property type="project" value="UniProtKB-SubCell"/>
</dbReference>
<evidence type="ECO:0000256" key="3">
    <source>
        <dbReference type="ARBA" id="ARBA00022989"/>
    </source>
</evidence>
<keyword evidence="5" id="KW-1003">Cell membrane</keyword>
<feature type="transmembrane region" description="Helical" evidence="5">
    <location>
        <begin position="7"/>
        <end position="37"/>
    </location>
</feature>
<gene>
    <name evidence="6" type="ORF">SAMN03080617_01651</name>
</gene>
<name>A0A1G5XA98_9BACT</name>
<organism evidence="6 7">
    <name type="scientific">Algoriphagus alkaliphilus</name>
    <dbReference type="NCBI Taxonomy" id="279824"/>
    <lineage>
        <taxon>Bacteria</taxon>
        <taxon>Pseudomonadati</taxon>
        <taxon>Bacteroidota</taxon>
        <taxon>Cytophagia</taxon>
        <taxon>Cytophagales</taxon>
        <taxon>Cyclobacteriaceae</taxon>
        <taxon>Algoriphagus</taxon>
    </lineage>
</organism>